<feature type="compositionally biased region" description="Basic and acidic residues" evidence="1">
    <location>
        <begin position="166"/>
        <end position="186"/>
    </location>
</feature>
<feature type="compositionally biased region" description="Basic and acidic residues" evidence="1">
    <location>
        <begin position="1"/>
        <end position="10"/>
    </location>
</feature>
<feature type="compositionally biased region" description="Polar residues" evidence="1">
    <location>
        <begin position="53"/>
        <end position="71"/>
    </location>
</feature>
<accession>A0A9P1N6F1</accession>
<feature type="region of interest" description="Disordered" evidence="1">
    <location>
        <begin position="160"/>
        <end position="345"/>
    </location>
</feature>
<reference evidence="2" key="1">
    <citation type="submission" date="2022-11" db="EMBL/GenBank/DDBJ databases">
        <authorList>
            <person name="Kikuchi T."/>
        </authorList>
    </citation>
    <scope>NUCLEOTIDE SEQUENCE</scope>
    <source>
        <strain evidence="2">PS1010</strain>
    </source>
</reference>
<keyword evidence="3" id="KW-1185">Reference proteome</keyword>
<dbReference type="Proteomes" id="UP001152747">
    <property type="component" value="Unassembled WGS sequence"/>
</dbReference>
<sequence length="365" mass="40262">MTVVADERVQPENNQNQPKIENSGGIFYRICCCCSTSEKEPPVQLIRSGSLTYQQGSNEAPPQPQISTANESIEGVPEVQPEIRKIEETSSENDEEINVNDILMDEVIRNAEEQEDKTEVLEEDVVSISSHVIQEIDEKDLNDFVKPLKARKATVTNEDSISITSHQEDQEDNRKMSVIEFIRSEAEAEAEAEAQAEAEALEAPQKPARDPEVTQSEISDSEEDQEVPPLPLEPPPRLTTSALENHPIPPPRSPRISKMYQNADDSDSDSDSEEDQEPIGLSKMQPITFAASPKPADSEASSDSEAEAEASSASESEAEEIGVTRISVKSNGQAQIHSPRSPVRVSLDVDRQQIVTDDEFSEKLI</sequence>
<proteinExistence type="predicted"/>
<dbReference type="AlphaFoldDB" id="A0A9P1N6F1"/>
<name>A0A9P1N6F1_9PELO</name>
<gene>
    <name evidence="2" type="ORF">CAMP_LOCUS12363</name>
</gene>
<organism evidence="2 3">
    <name type="scientific">Caenorhabditis angaria</name>
    <dbReference type="NCBI Taxonomy" id="860376"/>
    <lineage>
        <taxon>Eukaryota</taxon>
        <taxon>Metazoa</taxon>
        <taxon>Ecdysozoa</taxon>
        <taxon>Nematoda</taxon>
        <taxon>Chromadorea</taxon>
        <taxon>Rhabditida</taxon>
        <taxon>Rhabditina</taxon>
        <taxon>Rhabditomorpha</taxon>
        <taxon>Rhabditoidea</taxon>
        <taxon>Rhabditidae</taxon>
        <taxon>Peloderinae</taxon>
        <taxon>Caenorhabditis</taxon>
    </lineage>
</organism>
<evidence type="ECO:0000313" key="3">
    <source>
        <dbReference type="Proteomes" id="UP001152747"/>
    </source>
</evidence>
<feature type="compositionally biased region" description="Polar residues" evidence="1">
    <location>
        <begin position="327"/>
        <end position="338"/>
    </location>
</feature>
<feature type="compositionally biased region" description="Acidic residues" evidence="1">
    <location>
        <begin position="187"/>
        <end position="200"/>
    </location>
</feature>
<feature type="region of interest" description="Disordered" evidence="1">
    <location>
        <begin position="1"/>
        <end position="20"/>
    </location>
</feature>
<feature type="compositionally biased region" description="Low complexity" evidence="1">
    <location>
        <begin position="290"/>
        <end position="299"/>
    </location>
</feature>
<feature type="region of interest" description="Disordered" evidence="1">
    <location>
        <begin position="53"/>
        <end position="78"/>
    </location>
</feature>
<feature type="compositionally biased region" description="Pro residues" evidence="1">
    <location>
        <begin position="228"/>
        <end position="237"/>
    </location>
</feature>
<feature type="compositionally biased region" description="Polar residues" evidence="1">
    <location>
        <begin position="11"/>
        <end position="20"/>
    </location>
</feature>
<protein>
    <submittedName>
        <fullName evidence="2">Uncharacterized protein</fullName>
    </submittedName>
</protein>
<evidence type="ECO:0000256" key="1">
    <source>
        <dbReference type="SAM" id="MobiDB-lite"/>
    </source>
</evidence>
<evidence type="ECO:0000313" key="2">
    <source>
        <dbReference type="EMBL" id="CAI5449726.1"/>
    </source>
</evidence>
<feature type="compositionally biased region" description="Acidic residues" evidence="1">
    <location>
        <begin position="264"/>
        <end position="277"/>
    </location>
</feature>
<dbReference type="EMBL" id="CANHGI010000004">
    <property type="protein sequence ID" value="CAI5449726.1"/>
    <property type="molecule type" value="Genomic_DNA"/>
</dbReference>
<dbReference type="OrthoDB" id="5877043at2759"/>
<comment type="caution">
    <text evidence="2">The sequence shown here is derived from an EMBL/GenBank/DDBJ whole genome shotgun (WGS) entry which is preliminary data.</text>
</comment>